<accession>A0A8J5GSH5</accession>
<comment type="caution">
    <text evidence="2">The sequence shown here is derived from an EMBL/GenBank/DDBJ whole genome shotgun (WGS) entry which is preliminary data.</text>
</comment>
<protein>
    <submittedName>
        <fullName evidence="2">Uncharacterized protein</fullName>
    </submittedName>
</protein>
<feature type="region of interest" description="Disordered" evidence="1">
    <location>
        <begin position="235"/>
        <end position="263"/>
    </location>
</feature>
<evidence type="ECO:0000256" key="1">
    <source>
        <dbReference type="SAM" id="MobiDB-lite"/>
    </source>
</evidence>
<dbReference type="PANTHER" id="PTHR48007">
    <property type="entry name" value="LEUCINE-RICH REPEAT RECEPTOR-LIKE PROTEIN KINASE PXC1"/>
    <property type="match status" value="1"/>
</dbReference>
<feature type="region of interest" description="Disordered" evidence="1">
    <location>
        <begin position="85"/>
        <end position="126"/>
    </location>
</feature>
<dbReference type="EMBL" id="JACMSC010000007">
    <property type="protein sequence ID" value="KAG6514147.1"/>
    <property type="molecule type" value="Genomic_DNA"/>
</dbReference>
<dbReference type="PANTHER" id="PTHR48007:SF37">
    <property type="entry name" value="LEUCINE-RICH REPEAT PROTEIN KINASE FAMILY PROTEIN"/>
    <property type="match status" value="1"/>
</dbReference>
<evidence type="ECO:0000313" key="2">
    <source>
        <dbReference type="EMBL" id="KAG6514147.1"/>
    </source>
</evidence>
<reference evidence="2 3" key="1">
    <citation type="submission" date="2020-08" db="EMBL/GenBank/DDBJ databases">
        <title>Plant Genome Project.</title>
        <authorList>
            <person name="Zhang R.-G."/>
        </authorList>
    </citation>
    <scope>NUCLEOTIDE SEQUENCE [LARGE SCALE GENOMIC DNA]</scope>
    <source>
        <tissue evidence="2">Rhizome</tissue>
    </source>
</reference>
<organism evidence="2 3">
    <name type="scientific">Zingiber officinale</name>
    <name type="common">Ginger</name>
    <name type="synonym">Amomum zingiber</name>
    <dbReference type="NCBI Taxonomy" id="94328"/>
    <lineage>
        <taxon>Eukaryota</taxon>
        <taxon>Viridiplantae</taxon>
        <taxon>Streptophyta</taxon>
        <taxon>Embryophyta</taxon>
        <taxon>Tracheophyta</taxon>
        <taxon>Spermatophyta</taxon>
        <taxon>Magnoliopsida</taxon>
        <taxon>Liliopsida</taxon>
        <taxon>Zingiberales</taxon>
        <taxon>Zingiberaceae</taxon>
        <taxon>Zingiber</taxon>
    </lineage>
</organism>
<dbReference type="InterPro" id="IPR046959">
    <property type="entry name" value="PRK1-6/SRF4-like"/>
</dbReference>
<dbReference type="Proteomes" id="UP000734854">
    <property type="component" value="Unassembled WGS sequence"/>
</dbReference>
<sequence length="263" mass="28039">MDDLHALLLEENFFNGSILAFNQSSLKSFNVSGNDLSGAVPATDVLASFDPSVFAGNPGLCGGLVRKECTSNSFFPRGVSPSIGAAPSPASTAASDGGTGLPRSASPRKKIPGQQQGTEMTEKNTVTNGVADIWEINAKSYTDEDIESTGIGAVDPAAELALAISEERVKRMGKNGSLVFCAEEPFCNLEQLMRASAEMLRRGSLGSTYKVVLDGRLAVTVKRLDKKKLGTAAKEGFEHDIQRSPPRRRLHPPRPSPRPLLII</sequence>
<dbReference type="InterPro" id="IPR032675">
    <property type="entry name" value="LRR_dom_sf"/>
</dbReference>
<feature type="compositionally biased region" description="Low complexity" evidence="1">
    <location>
        <begin position="85"/>
        <end position="96"/>
    </location>
</feature>
<evidence type="ECO:0000313" key="3">
    <source>
        <dbReference type="Proteomes" id="UP000734854"/>
    </source>
</evidence>
<feature type="compositionally biased region" description="Polar residues" evidence="1">
    <location>
        <begin position="113"/>
        <end position="126"/>
    </location>
</feature>
<feature type="compositionally biased region" description="Pro residues" evidence="1">
    <location>
        <begin position="253"/>
        <end position="263"/>
    </location>
</feature>
<name>A0A8J5GSH5_ZINOF</name>
<proteinExistence type="predicted"/>
<dbReference type="Gene3D" id="3.80.10.10">
    <property type="entry name" value="Ribonuclease Inhibitor"/>
    <property type="match status" value="1"/>
</dbReference>
<gene>
    <name evidence="2" type="ORF">ZIOFF_024488</name>
</gene>
<keyword evidence="3" id="KW-1185">Reference proteome</keyword>
<dbReference type="AlphaFoldDB" id="A0A8J5GSH5"/>